<evidence type="ECO:0000313" key="1">
    <source>
        <dbReference type="EMBL" id="XAI70074.1"/>
    </source>
</evidence>
<sequence length="288" mass="32641">MRDFLNQTFHEKASVNQFVDSLKNERYADIHDNELPPALQLFATQPAKTTRDIFTFIATAPRELSEKVGELLDEAKGIVLTEEQRVELTALSASVREMGELMDKFTRYIAMGKPWTPIYNGPVKVTRVWRTKRNEEIVGEPEDRVLPIDQVPNRLTSLVLVQEETNREVRTRPMMCVSDGQYREDASIGPVREDFLIDLAAMFEHGASVHPRGRISRGCSPQQTHQIFATMMSGSLDLLEAILAVAKPLVQRGLIEDDIWDFAEKVFASKPLKPEDNPEAKYEIGGWA</sequence>
<organism evidence="1">
    <name type="scientific">Pseudomonas phage Nican01</name>
    <dbReference type="NCBI Taxonomy" id="3138540"/>
    <lineage>
        <taxon>Viruses</taxon>
        <taxon>Duplodnaviria</taxon>
        <taxon>Heunggongvirae</taxon>
        <taxon>Uroviricota</taxon>
        <taxon>Caudoviricetes</taxon>
        <taxon>Nickievirus</taxon>
    </lineage>
</organism>
<gene>
    <name evidence="1" type="ORF">Nican01_00061</name>
</gene>
<dbReference type="EMBL" id="PP179318">
    <property type="protein sequence ID" value="XAI70074.1"/>
    <property type="molecule type" value="Genomic_DNA"/>
</dbReference>
<accession>A0AAU6W0J3</accession>
<protein>
    <submittedName>
        <fullName evidence="1">Uncharacterized protein</fullName>
    </submittedName>
</protein>
<name>A0AAU6W0J3_9CAUD</name>
<reference evidence="1" key="1">
    <citation type="journal article" date="2024" name="J. Gen. Virol.">
        <title>Novel phages of Pseudomonas syringae unveil numerous potential auxiliary metabolic genes.</title>
        <authorList>
            <person name="Feltin C."/>
            <person name="Garneau J.R."/>
            <person name="Morris C.E."/>
            <person name="Berard A."/>
            <person name="Torres-Barcelo C."/>
        </authorList>
    </citation>
    <scope>NUCLEOTIDE SEQUENCE</scope>
</reference>
<proteinExistence type="predicted"/>